<dbReference type="RefSeq" id="XP_043139592.1">
    <property type="nucleotide sequence ID" value="XM_043282189.1"/>
</dbReference>
<feature type="compositionally biased region" description="Polar residues" evidence="3">
    <location>
        <begin position="796"/>
        <end position="810"/>
    </location>
</feature>
<dbReference type="SUPFAM" id="SSF48371">
    <property type="entry name" value="ARM repeat"/>
    <property type="match status" value="1"/>
</dbReference>
<dbReference type="SMART" id="SM00543">
    <property type="entry name" value="MIF4G"/>
    <property type="match status" value="1"/>
</dbReference>
<feature type="region of interest" description="Disordered" evidence="3">
    <location>
        <begin position="250"/>
        <end position="279"/>
    </location>
</feature>
<feature type="region of interest" description="Disordered" evidence="3">
    <location>
        <begin position="179"/>
        <end position="202"/>
    </location>
</feature>
<dbReference type="PANTHER" id="PTHR12839">
    <property type="entry name" value="NONSENSE-MEDIATED MRNA DECAY PROTEIN 2 UP-FRAMESHIFT SUPPRESSOR 2"/>
    <property type="match status" value="1"/>
</dbReference>
<dbReference type="Pfam" id="PF02854">
    <property type="entry name" value="MIF4G"/>
    <property type="match status" value="1"/>
</dbReference>
<dbReference type="KEGG" id="ache:ACHE_60956A"/>
<dbReference type="PANTHER" id="PTHR12839:SF7">
    <property type="entry name" value="REGULATOR OF NONSENSE TRANSCRIPTS 2"/>
    <property type="match status" value="1"/>
</dbReference>
<dbReference type="FunFam" id="1.25.40.180:FF:000037">
    <property type="entry name" value="Nonsense-mediated mRNA decay factor (Upf2)"/>
    <property type="match status" value="1"/>
</dbReference>
<dbReference type="GO" id="GO:0000184">
    <property type="term" value="P:nuclear-transcribed mRNA catabolic process, nonsense-mediated decay"/>
    <property type="evidence" value="ECO:0007669"/>
    <property type="project" value="InterPro"/>
</dbReference>
<evidence type="ECO:0000313" key="5">
    <source>
        <dbReference type="EMBL" id="BCR91070.1"/>
    </source>
</evidence>
<feature type="domain" description="MIF4G" evidence="4">
    <location>
        <begin position="444"/>
        <end position="652"/>
    </location>
</feature>
<dbReference type="Pfam" id="PF04050">
    <property type="entry name" value="Upf2"/>
    <property type="match status" value="1"/>
</dbReference>
<dbReference type="Proteomes" id="UP000637239">
    <property type="component" value="Chromosome 6"/>
</dbReference>
<reference evidence="5" key="1">
    <citation type="submission" date="2021-01" db="EMBL/GenBank/DDBJ databases">
        <authorList>
            <consortium name="Aspergillus chevalieri M1 genome sequencing consortium"/>
            <person name="Kazuki M."/>
            <person name="Futagami T."/>
        </authorList>
    </citation>
    <scope>NUCLEOTIDE SEQUENCE</scope>
    <source>
        <strain evidence="5">M1</strain>
    </source>
</reference>
<organism evidence="5 6">
    <name type="scientific">Aspergillus chevalieri</name>
    <name type="common">Eurotium chevalieri</name>
    <dbReference type="NCBI Taxonomy" id="182096"/>
    <lineage>
        <taxon>Eukaryota</taxon>
        <taxon>Fungi</taxon>
        <taxon>Dikarya</taxon>
        <taxon>Ascomycota</taxon>
        <taxon>Pezizomycotina</taxon>
        <taxon>Eurotiomycetes</taxon>
        <taxon>Eurotiomycetidae</taxon>
        <taxon>Eurotiales</taxon>
        <taxon>Aspergillaceae</taxon>
        <taxon>Aspergillus</taxon>
        <taxon>Aspergillus subgen. Aspergillus</taxon>
    </lineage>
</organism>
<feature type="compositionally biased region" description="Basic and acidic residues" evidence="3">
    <location>
        <begin position="744"/>
        <end position="769"/>
    </location>
</feature>
<dbReference type="FunFam" id="4.10.80.160:FF:000001">
    <property type="entry name" value="Nonsense-mediated mRNA decay factor (Upf2)"/>
    <property type="match status" value="1"/>
</dbReference>
<feature type="compositionally biased region" description="Polar residues" evidence="3">
    <location>
        <begin position="263"/>
        <end position="274"/>
    </location>
</feature>
<dbReference type="InterPro" id="IPR016024">
    <property type="entry name" value="ARM-type_fold"/>
</dbReference>
<feature type="region of interest" description="Disordered" evidence="3">
    <location>
        <begin position="676"/>
        <end position="769"/>
    </location>
</feature>
<dbReference type="AlphaFoldDB" id="A0A7R7ZQJ6"/>
<dbReference type="GO" id="GO:0035145">
    <property type="term" value="C:exon-exon junction complex"/>
    <property type="evidence" value="ECO:0007669"/>
    <property type="project" value="TreeGrafter"/>
</dbReference>
<accession>A0A7R7ZQJ6</accession>
<evidence type="ECO:0000259" key="4">
    <source>
        <dbReference type="SMART" id="SM00543"/>
    </source>
</evidence>
<reference evidence="5" key="2">
    <citation type="submission" date="2021-02" db="EMBL/GenBank/DDBJ databases">
        <title>Aspergillus chevalieri M1 genome sequence.</title>
        <authorList>
            <person name="Kadooka C."/>
            <person name="Mori K."/>
            <person name="Futagami T."/>
        </authorList>
    </citation>
    <scope>NUCLEOTIDE SEQUENCE</scope>
    <source>
        <strain evidence="5">M1</strain>
    </source>
</reference>
<dbReference type="GeneID" id="66985428"/>
<evidence type="ECO:0000256" key="3">
    <source>
        <dbReference type="SAM" id="MobiDB-lite"/>
    </source>
</evidence>
<gene>
    <name evidence="5" type="ORF">ACHE_60956A</name>
</gene>
<protein>
    <recommendedName>
        <fullName evidence="4">MIF4G domain-containing protein</fullName>
    </recommendedName>
</protein>
<dbReference type="GO" id="GO:0003723">
    <property type="term" value="F:RNA binding"/>
    <property type="evidence" value="ECO:0007669"/>
    <property type="project" value="InterPro"/>
</dbReference>
<evidence type="ECO:0000256" key="1">
    <source>
        <dbReference type="ARBA" id="ARBA00004496"/>
    </source>
</evidence>
<feature type="compositionally biased region" description="Acidic residues" evidence="3">
    <location>
        <begin position="699"/>
        <end position="721"/>
    </location>
</feature>
<feature type="compositionally biased region" description="Basic and acidic residues" evidence="3">
    <location>
        <begin position="870"/>
        <end position="886"/>
    </location>
</feature>
<name>A0A7R7ZQJ6_ASPCH</name>
<dbReference type="InterPro" id="IPR003890">
    <property type="entry name" value="MIF4G-like_typ-3"/>
</dbReference>
<dbReference type="Gene3D" id="4.10.80.160">
    <property type="match status" value="1"/>
</dbReference>
<dbReference type="EMBL" id="AP024421">
    <property type="protein sequence ID" value="BCR91070.1"/>
    <property type="molecule type" value="Genomic_DNA"/>
</dbReference>
<dbReference type="InterPro" id="IPR039762">
    <property type="entry name" value="Nmd2/UPF2"/>
</dbReference>
<feature type="compositionally biased region" description="Polar residues" evidence="3">
    <location>
        <begin position="820"/>
        <end position="843"/>
    </location>
</feature>
<feature type="region of interest" description="Disordered" evidence="3">
    <location>
        <begin position="781"/>
        <end position="904"/>
    </location>
</feature>
<dbReference type="GO" id="GO:0005737">
    <property type="term" value="C:cytoplasm"/>
    <property type="evidence" value="ECO:0007669"/>
    <property type="project" value="UniProtKB-SubCell"/>
</dbReference>
<keyword evidence="2" id="KW-0963">Cytoplasm</keyword>
<comment type="subcellular location">
    <subcellularLocation>
        <location evidence="1">Cytoplasm</location>
    </subcellularLocation>
</comment>
<sequence>MERQRKRELRTLNERAWAGESDIFSVSKSLDSALKKNTAFIKRLRTGISASAQQTFLADIRMLSLHKYLSEIISACYEGLCKLKSPGEIAVGVEIASALHQRFGPAEFTRQLGWLLGRGLSTPDKSQLKALAPELREKEEKERLSRHRVLLRVVTELWLVGMLRTLDDIERPEDLGAKNKDGVVGKTPDTVARGKPSADKETEPFPLEVLKDLLGHDRQHANLPLAVLFVKSFGWDILGVKGVEEGRKTVEADGATTAEATESKQNGTDVSNENDVPLTPEKTQNRFKAILNRYLEDVKAHVVRDQRALAAQSRRNAEAYVKSGEIFEDRQATFDKQSKNLEKLVSNTQVLCEALGVEMPPLAEQETADQASSGGIGLVKTAEYLRGQGEGAGIWEDEEERRFYENLVDLKGQQERMIIENAIYYVDPPERPAIQQKERTPIESYIRRLIYMDMNKRNYTRILKSIRKLHWEEQDVVNILERIFSKPVKVRYGNIHLLTILVSALYRYHQDFVIGIVDNILEYITLGLEQNEFKFNQKRIAEVKYLGELYNYKMIDSPVVFDTLYRIVTYGHEGGTPIPGKINPLDLPDDFFRIRLVCTILDTCGHCFDRGSAKKKLDFFLTFFQYYIFTKEPLPMDVDFLVHDTYSVTRPQWKLAGDLQEATIIFSEAVAQNYKTQDAGKHMEPEPEEEDAESSSSDEGLEEDAMPEVDDEQESSDEAEAEASGPNAEQNGDSESEDEVFVGRQEEERDPQAEAEFDRELEKMMADSVDSRRFERKAVFDVPLPMKRSGRDASGAESTESSQGQANTMAFSLMTKKGNKQQTRTIDLPSDSSFALAMKSQQQADREEQQRIKNLVLNYEKSNETENTDVSEKRTPPRDTRIDKSAANRTAFRSRKLQLSDVNW</sequence>
<dbReference type="Gene3D" id="1.25.40.180">
    <property type="match status" value="2"/>
</dbReference>
<keyword evidence="6" id="KW-1185">Reference proteome</keyword>
<proteinExistence type="predicted"/>
<dbReference type="InterPro" id="IPR007193">
    <property type="entry name" value="Upf2/Nmd2_C"/>
</dbReference>
<evidence type="ECO:0000313" key="6">
    <source>
        <dbReference type="Proteomes" id="UP000637239"/>
    </source>
</evidence>
<evidence type="ECO:0000256" key="2">
    <source>
        <dbReference type="ARBA" id="ARBA00022490"/>
    </source>
</evidence>